<evidence type="ECO:0000313" key="2">
    <source>
        <dbReference type="Proteomes" id="UP000648908"/>
    </source>
</evidence>
<dbReference type="SUPFAM" id="SSF52540">
    <property type="entry name" value="P-loop containing nucleoside triphosphate hydrolases"/>
    <property type="match status" value="1"/>
</dbReference>
<keyword evidence="2" id="KW-1185">Reference proteome</keyword>
<proteinExistence type="predicted"/>
<dbReference type="Proteomes" id="UP000648908">
    <property type="component" value="Unassembled WGS sequence"/>
</dbReference>
<name>A0A8K0Y1X8_9RHOB</name>
<reference evidence="1" key="1">
    <citation type="submission" date="2021-01" db="EMBL/GenBank/DDBJ databases">
        <title>Tabrizicola alba sp. nov. a motile alkaliphilic bacterium isolated from a soda lake.</title>
        <authorList>
            <person name="Szuroczki S."/>
            <person name="Abbaszade G."/>
            <person name="Schumann P."/>
            <person name="Toth E."/>
        </authorList>
    </citation>
    <scope>NUCLEOTIDE SEQUENCE</scope>
    <source>
        <strain evidence="1">DMG-N-6</strain>
    </source>
</reference>
<sequence length="450" mass="49993">MRTGSNFLEANLNALPGVTCHGEAFNPHFIGKLNQTDYLGVSLPERTADPARLMARMRETTQGLSGFRYFHDHDPRVLPLVLEDRACAKIVLTRNPVESYVSWKIAQATNQWKLTNATKLRTAQARFDIADFETHLEALQQFQITLLNGLQTSGQTAFYIDYEDINDTAVLNGLARFLGVEGRLEAPDGTLKKQNPEAIEEKVENFPAMEAALARLDRFNLSRTPNFEPRRAPAIPSFAAARGALYMPVRGGPVAQVEDWLAALGPVSRDFNQKLLRQWLRRETPHRAFTVLRHPLARAHAGFCDMILTAKLPVIREALIKAWKIALPKPGETLDPEAHRAAFLQFLGFLKQNVSGQSGLRVDPHFASQTAVLQGFAQFQTPDFVLREDRLAAGLRHLCDEIGTEAPPLPASDEPSLALLATIHGPDLEAAARDAYPRDYAGFGFGDWKA</sequence>
<dbReference type="Gene3D" id="3.40.50.300">
    <property type="entry name" value="P-loop containing nucleotide triphosphate hydrolases"/>
    <property type="match status" value="1"/>
</dbReference>
<gene>
    <name evidence="1" type="ORF">JL811_04810</name>
</gene>
<comment type="caution">
    <text evidence="1">The sequence shown here is derived from an EMBL/GenBank/DDBJ whole genome shotgun (WGS) entry which is preliminary data.</text>
</comment>
<evidence type="ECO:0000313" key="1">
    <source>
        <dbReference type="EMBL" id="MBL4916534.1"/>
    </source>
</evidence>
<dbReference type="EMBL" id="JAESVN010000002">
    <property type="protein sequence ID" value="MBL4916534.1"/>
    <property type="molecule type" value="Genomic_DNA"/>
</dbReference>
<dbReference type="AlphaFoldDB" id="A0A8K0Y1X8"/>
<protein>
    <submittedName>
        <fullName evidence="1">Nodulation protein NodH</fullName>
    </submittedName>
</protein>
<organism evidence="1 2">
    <name type="scientific">Szabonella alba</name>
    <dbReference type="NCBI Taxonomy" id="2804194"/>
    <lineage>
        <taxon>Bacteria</taxon>
        <taxon>Pseudomonadati</taxon>
        <taxon>Pseudomonadota</taxon>
        <taxon>Alphaproteobacteria</taxon>
        <taxon>Rhodobacterales</taxon>
        <taxon>Paracoccaceae</taxon>
        <taxon>Szabonella</taxon>
    </lineage>
</organism>
<dbReference type="InterPro" id="IPR027417">
    <property type="entry name" value="P-loop_NTPase"/>
</dbReference>
<accession>A0A8K0Y1X8</accession>